<name>A0A2I0X2B7_9ASPA</name>
<protein>
    <recommendedName>
        <fullName evidence="1">DUF659 domain-containing protein</fullName>
    </recommendedName>
</protein>
<evidence type="ECO:0000259" key="1">
    <source>
        <dbReference type="Pfam" id="PF04937"/>
    </source>
</evidence>
<sequence>MIRSVGAFGRGFKPPTMYNLRTWILNELESNDKSIEEIKKTWAQTGVTIMSDGWSDIKHKSLINILINNPYGTVFLRSVEASDQVKDAEFIFGLLDSIVEEVGEHLVVQVVTDNESA</sequence>
<dbReference type="SUPFAM" id="SSF53098">
    <property type="entry name" value="Ribonuclease H-like"/>
    <property type="match status" value="1"/>
</dbReference>
<gene>
    <name evidence="2" type="ORF">MA16_Dca004081</name>
</gene>
<dbReference type="EMBL" id="KZ502211">
    <property type="protein sequence ID" value="PKU82064.1"/>
    <property type="molecule type" value="Genomic_DNA"/>
</dbReference>
<keyword evidence="3" id="KW-1185">Reference proteome</keyword>
<dbReference type="Pfam" id="PF04937">
    <property type="entry name" value="DUF659"/>
    <property type="match status" value="1"/>
</dbReference>
<reference evidence="2 3" key="1">
    <citation type="journal article" date="2016" name="Sci. Rep.">
        <title>The Dendrobium catenatum Lindl. genome sequence provides insights into polysaccharide synthase, floral development and adaptive evolution.</title>
        <authorList>
            <person name="Zhang G.Q."/>
            <person name="Xu Q."/>
            <person name="Bian C."/>
            <person name="Tsai W.C."/>
            <person name="Yeh C.M."/>
            <person name="Liu K.W."/>
            <person name="Yoshida K."/>
            <person name="Zhang L.S."/>
            <person name="Chang S.B."/>
            <person name="Chen F."/>
            <person name="Shi Y."/>
            <person name="Su Y.Y."/>
            <person name="Zhang Y.Q."/>
            <person name="Chen L.J."/>
            <person name="Yin Y."/>
            <person name="Lin M."/>
            <person name="Huang H."/>
            <person name="Deng H."/>
            <person name="Wang Z.W."/>
            <person name="Zhu S.L."/>
            <person name="Zhao X."/>
            <person name="Deng C."/>
            <person name="Niu S.C."/>
            <person name="Huang J."/>
            <person name="Wang M."/>
            <person name="Liu G.H."/>
            <person name="Yang H.J."/>
            <person name="Xiao X.J."/>
            <person name="Hsiao Y.Y."/>
            <person name="Wu W.L."/>
            <person name="Chen Y.Y."/>
            <person name="Mitsuda N."/>
            <person name="Ohme-Takagi M."/>
            <person name="Luo Y.B."/>
            <person name="Van de Peer Y."/>
            <person name="Liu Z.J."/>
        </authorList>
    </citation>
    <scope>NUCLEOTIDE SEQUENCE [LARGE SCALE GENOMIC DNA]</scope>
    <source>
        <tissue evidence="2">The whole plant</tissue>
    </source>
</reference>
<dbReference type="AlphaFoldDB" id="A0A2I0X2B7"/>
<accession>A0A2I0X2B7</accession>
<evidence type="ECO:0000313" key="2">
    <source>
        <dbReference type="EMBL" id="PKU82064.1"/>
    </source>
</evidence>
<dbReference type="PANTHER" id="PTHR32166:SF123">
    <property type="entry name" value="BED-TYPE DOMAIN-CONTAINING PROTEIN"/>
    <property type="match status" value="1"/>
</dbReference>
<evidence type="ECO:0000313" key="3">
    <source>
        <dbReference type="Proteomes" id="UP000233837"/>
    </source>
</evidence>
<dbReference type="InterPro" id="IPR007021">
    <property type="entry name" value="DUF659"/>
</dbReference>
<dbReference type="InterPro" id="IPR012337">
    <property type="entry name" value="RNaseH-like_sf"/>
</dbReference>
<organism evidence="2 3">
    <name type="scientific">Dendrobium catenatum</name>
    <dbReference type="NCBI Taxonomy" id="906689"/>
    <lineage>
        <taxon>Eukaryota</taxon>
        <taxon>Viridiplantae</taxon>
        <taxon>Streptophyta</taxon>
        <taxon>Embryophyta</taxon>
        <taxon>Tracheophyta</taxon>
        <taxon>Spermatophyta</taxon>
        <taxon>Magnoliopsida</taxon>
        <taxon>Liliopsida</taxon>
        <taxon>Asparagales</taxon>
        <taxon>Orchidaceae</taxon>
        <taxon>Epidendroideae</taxon>
        <taxon>Malaxideae</taxon>
        <taxon>Dendrobiinae</taxon>
        <taxon>Dendrobium</taxon>
    </lineage>
</organism>
<feature type="domain" description="DUF659" evidence="1">
    <location>
        <begin position="15"/>
        <end position="116"/>
    </location>
</feature>
<proteinExistence type="predicted"/>
<reference evidence="2 3" key="2">
    <citation type="journal article" date="2017" name="Nature">
        <title>The Apostasia genome and the evolution of orchids.</title>
        <authorList>
            <person name="Zhang G.Q."/>
            <person name="Liu K.W."/>
            <person name="Li Z."/>
            <person name="Lohaus R."/>
            <person name="Hsiao Y.Y."/>
            <person name="Niu S.C."/>
            <person name="Wang J.Y."/>
            <person name="Lin Y.C."/>
            <person name="Xu Q."/>
            <person name="Chen L.J."/>
            <person name="Yoshida K."/>
            <person name="Fujiwara S."/>
            <person name="Wang Z.W."/>
            <person name="Zhang Y.Q."/>
            <person name="Mitsuda N."/>
            <person name="Wang M."/>
            <person name="Liu G.H."/>
            <person name="Pecoraro L."/>
            <person name="Huang H.X."/>
            <person name="Xiao X.J."/>
            <person name="Lin M."/>
            <person name="Wu X.Y."/>
            <person name="Wu W.L."/>
            <person name="Chen Y.Y."/>
            <person name="Chang S.B."/>
            <person name="Sakamoto S."/>
            <person name="Ohme-Takagi M."/>
            <person name="Yagi M."/>
            <person name="Zeng S.J."/>
            <person name="Shen C.Y."/>
            <person name="Yeh C.M."/>
            <person name="Luo Y.B."/>
            <person name="Tsai W.C."/>
            <person name="Van de Peer Y."/>
            <person name="Liu Z.J."/>
        </authorList>
    </citation>
    <scope>NUCLEOTIDE SEQUENCE [LARGE SCALE GENOMIC DNA]</scope>
    <source>
        <tissue evidence="2">The whole plant</tissue>
    </source>
</reference>
<dbReference type="PANTHER" id="PTHR32166">
    <property type="entry name" value="OSJNBA0013A04.12 PROTEIN"/>
    <property type="match status" value="1"/>
</dbReference>
<dbReference type="Proteomes" id="UP000233837">
    <property type="component" value="Unassembled WGS sequence"/>
</dbReference>